<name>A0A8J3NB71_9CHLR</name>
<organism evidence="2 3">
    <name type="scientific">Reticulibacter mediterranei</name>
    <dbReference type="NCBI Taxonomy" id="2778369"/>
    <lineage>
        <taxon>Bacteria</taxon>
        <taxon>Bacillati</taxon>
        <taxon>Chloroflexota</taxon>
        <taxon>Ktedonobacteria</taxon>
        <taxon>Ktedonobacterales</taxon>
        <taxon>Reticulibacteraceae</taxon>
        <taxon>Reticulibacter</taxon>
    </lineage>
</organism>
<dbReference type="Proteomes" id="UP000597444">
    <property type="component" value="Unassembled WGS sequence"/>
</dbReference>
<keyword evidence="3" id="KW-1185">Reference proteome</keyword>
<comment type="caution">
    <text evidence="2">The sequence shown here is derived from an EMBL/GenBank/DDBJ whole genome shotgun (WGS) entry which is preliminary data.</text>
</comment>
<keyword evidence="1" id="KW-1133">Transmembrane helix</keyword>
<dbReference type="EMBL" id="BNJK01000004">
    <property type="protein sequence ID" value="GHP01178.1"/>
    <property type="molecule type" value="Genomic_DNA"/>
</dbReference>
<evidence type="ECO:0000313" key="2">
    <source>
        <dbReference type="EMBL" id="GHP01178.1"/>
    </source>
</evidence>
<reference evidence="2" key="1">
    <citation type="submission" date="2020-10" db="EMBL/GenBank/DDBJ databases">
        <title>Taxonomic study of unclassified bacteria belonging to the class Ktedonobacteria.</title>
        <authorList>
            <person name="Yabe S."/>
            <person name="Wang C.M."/>
            <person name="Zheng Y."/>
            <person name="Sakai Y."/>
            <person name="Cavaletti L."/>
            <person name="Monciardini P."/>
            <person name="Donadio S."/>
        </authorList>
    </citation>
    <scope>NUCLEOTIDE SEQUENCE</scope>
    <source>
        <strain evidence="2">ID150040</strain>
    </source>
</reference>
<proteinExistence type="predicted"/>
<keyword evidence="1" id="KW-0472">Membrane</keyword>
<protein>
    <submittedName>
        <fullName evidence="2">Uncharacterized protein</fullName>
    </submittedName>
</protein>
<evidence type="ECO:0000313" key="3">
    <source>
        <dbReference type="Proteomes" id="UP000597444"/>
    </source>
</evidence>
<gene>
    <name evidence="2" type="ORF">KSF_112250</name>
</gene>
<dbReference type="AlphaFoldDB" id="A0A8J3NB71"/>
<keyword evidence="1" id="KW-0812">Transmembrane</keyword>
<accession>A0A8J3NB71</accession>
<feature type="transmembrane region" description="Helical" evidence="1">
    <location>
        <begin position="14"/>
        <end position="35"/>
    </location>
</feature>
<sequence>MKHDPKPTPGIPQWVKIFVMIVLVLVLLLLILHLTGNGFGNHMGMSIRASGGV</sequence>
<evidence type="ECO:0000256" key="1">
    <source>
        <dbReference type="SAM" id="Phobius"/>
    </source>
</evidence>
<dbReference type="RefSeq" id="WP_220211733.1">
    <property type="nucleotide sequence ID" value="NZ_BNJK01000004.1"/>
</dbReference>